<proteinExistence type="predicted"/>
<evidence type="ECO:0000313" key="2">
    <source>
        <dbReference type="Proteomes" id="UP001386955"/>
    </source>
</evidence>
<protein>
    <submittedName>
        <fullName evidence="1">Uncharacterized protein</fullName>
    </submittedName>
</protein>
<gene>
    <name evidence="1" type="ORF">VNO78_33085</name>
</gene>
<dbReference type="Gene3D" id="3.80.10.10">
    <property type="entry name" value="Ribonuclease Inhibitor"/>
    <property type="match status" value="1"/>
</dbReference>
<name>A0AAN9RPF9_PSOTE</name>
<dbReference type="SUPFAM" id="SSF52058">
    <property type="entry name" value="L domain-like"/>
    <property type="match status" value="1"/>
</dbReference>
<dbReference type="GO" id="GO:0006952">
    <property type="term" value="P:defense response"/>
    <property type="evidence" value="ECO:0007669"/>
    <property type="project" value="InterPro"/>
</dbReference>
<dbReference type="EMBL" id="JAYMYS010000009">
    <property type="protein sequence ID" value="KAK7380571.1"/>
    <property type="molecule type" value="Genomic_DNA"/>
</dbReference>
<comment type="caution">
    <text evidence="1">The sequence shown here is derived from an EMBL/GenBank/DDBJ whole genome shotgun (WGS) entry which is preliminary data.</text>
</comment>
<dbReference type="Proteomes" id="UP001386955">
    <property type="component" value="Unassembled WGS sequence"/>
</dbReference>
<keyword evidence="2" id="KW-1185">Reference proteome</keyword>
<reference evidence="1 2" key="1">
    <citation type="submission" date="2024-01" db="EMBL/GenBank/DDBJ databases">
        <title>The genomes of 5 underutilized Papilionoideae crops provide insights into root nodulation and disease resistanc.</title>
        <authorList>
            <person name="Jiang F."/>
        </authorList>
    </citation>
    <scope>NUCLEOTIDE SEQUENCE [LARGE SCALE GENOMIC DNA]</scope>
    <source>
        <strain evidence="1">DUOXIRENSHENG_FW03</strain>
        <tissue evidence="1">Leaves</tissue>
    </source>
</reference>
<sequence length="447" mass="51807">MHDLIRDMGREIVRQESTLEPGRRSRLWFAEDIVHVLEENTGTDKVEFMKLEGYNNMQVQWDGKAFKEMKNLRILIIENTIFSTGPMHLPNSLRVLDWRCYPSPSLPSDFNPKRVVILLMPESFLQVFQPHEMWESLSVLNFEDCRFLTDLPSLREVPLLTYLCLDDCTNLVKIDDSIGFLEKLFYLSAKRCTKLTILAPCIMLISLEILDLQGYRFFEVNQDGEFSSEVSPRAVLICDHYFEEDDVIYLDVYYPYISPNNVIRVCSPNPLLHSDFHLLFKNIGRSKGRHSCYRKSSMQFSFQNKFPKIAVCCSILPGLKGLMLMIFKLSVFINGTKQFSSSCNHICKSWWNPELWCDLESKGEGIFSEQEWNEAEILLELGYPTPCSQSVGIELYNIGRGTLNWTLIGVYKEGNSKEDIEFKEPMSTFSFLNREPSLPSCLYYVCS</sequence>
<dbReference type="PANTHER" id="PTHR11017">
    <property type="entry name" value="LEUCINE-RICH REPEAT-CONTAINING PROTEIN"/>
    <property type="match status" value="1"/>
</dbReference>
<organism evidence="1 2">
    <name type="scientific">Psophocarpus tetragonolobus</name>
    <name type="common">Winged bean</name>
    <name type="synonym">Dolichos tetragonolobus</name>
    <dbReference type="NCBI Taxonomy" id="3891"/>
    <lineage>
        <taxon>Eukaryota</taxon>
        <taxon>Viridiplantae</taxon>
        <taxon>Streptophyta</taxon>
        <taxon>Embryophyta</taxon>
        <taxon>Tracheophyta</taxon>
        <taxon>Spermatophyta</taxon>
        <taxon>Magnoliopsida</taxon>
        <taxon>eudicotyledons</taxon>
        <taxon>Gunneridae</taxon>
        <taxon>Pentapetalae</taxon>
        <taxon>rosids</taxon>
        <taxon>fabids</taxon>
        <taxon>Fabales</taxon>
        <taxon>Fabaceae</taxon>
        <taxon>Papilionoideae</taxon>
        <taxon>50 kb inversion clade</taxon>
        <taxon>NPAAA clade</taxon>
        <taxon>indigoferoid/millettioid clade</taxon>
        <taxon>Phaseoleae</taxon>
        <taxon>Psophocarpus</taxon>
    </lineage>
</organism>
<dbReference type="InterPro" id="IPR032675">
    <property type="entry name" value="LRR_dom_sf"/>
</dbReference>
<accession>A0AAN9RPF9</accession>
<dbReference type="PANTHER" id="PTHR11017:SF455">
    <property type="entry name" value="NB-ARC DOMAIN PROTEIN"/>
    <property type="match status" value="1"/>
</dbReference>
<dbReference type="InterPro" id="IPR044974">
    <property type="entry name" value="Disease_R_plants"/>
</dbReference>
<evidence type="ECO:0000313" key="1">
    <source>
        <dbReference type="EMBL" id="KAK7380571.1"/>
    </source>
</evidence>
<dbReference type="AlphaFoldDB" id="A0AAN9RPF9"/>